<dbReference type="EMBL" id="DVHN01000002">
    <property type="protein sequence ID" value="HIR87406.1"/>
    <property type="molecule type" value="Genomic_DNA"/>
</dbReference>
<dbReference type="InterPro" id="IPR001509">
    <property type="entry name" value="Epimerase_deHydtase"/>
</dbReference>
<proteinExistence type="inferred from homology"/>
<feature type="domain" description="NAD-dependent epimerase/dehydratase" evidence="2">
    <location>
        <begin position="8"/>
        <end position="238"/>
    </location>
</feature>
<organism evidence="3 4">
    <name type="scientific">Candidatus Fimimorpha faecalis</name>
    <dbReference type="NCBI Taxonomy" id="2840824"/>
    <lineage>
        <taxon>Bacteria</taxon>
        <taxon>Bacillati</taxon>
        <taxon>Bacillota</taxon>
        <taxon>Clostridia</taxon>
        <taxon>Eubacteriales</taxon>
        <taxon>Candidatus Fimimorpha</taxon>
    </lineage>
</organism>
<reference evidence="3" key="2">
    <citation type="journal article" date="2021" name="PeerJ">
        <title>Extensive microbial diversity within the chicken gut microbiome revealed by metagenomics and culture.</title>
        <authorList>
            <person name="Gilroy R."/>
            <person name="Ravi A."/>
            <person name="Getino M."/>
            <person name="Pursley I."/>
            <person name="Horton D.L."/>
            <person name="Alikhan N.F."/>
            <person name="Baker D."/>
            <person name="Gharbi K."/>
            <person name="Hall N."/>
            <person name="Watson M."/>
            <person name="Adriaenssens E.M."/>
            <person name="Foster-Nyarko E."/>
            <person name="Jarju S."/>
            <person name="Secka A."/>
            <person name="Antonio M."/>
            <person name="Oren A."/>
            <person name="Chaudhuri R.R."/>
            <person name="La Ragione R."/>
            <person name="Hildebrand F."/>
            <person name="Pallen M.J."/>
        </authorList>
    </citation>
    <scope>NUCLEOTIDE SEQUENCE</scope>
    <source>
        <strain evidence="3">ChiW13-3771</strain>
    </source>
</reference>
<dbReference type="Pfam" id="PF01370">
    <property type="entry name" value="Epimerase"/>
    <property type="match status" value="1"/>
</dbReference>
<reference evidence="3" key="1">
    <citation type="submission" date="2020-10" db="EMBL/GenBank/DDBJ databases">
        <authorList>
            <person name="Gilroy R."/>
        </authorList>
    </citation>
    <scope>NUCLEOTIDE SEQUENCE</scope>
    <source>
        <strain evidence="3">ChiW13-3771</strain>
    </source>
</reference>
<dbReference type="AlphaFoldDB" id="A0A9D1JCD8"/>
<dbReference type="Proteomes" id="UP000824201">
    <property type="component" value="Unassembled WGS sequence"/>
</dbReference>
<protein>
    <submittedName>
        <fullName evidence="3">NAD(P)-dependent oxidoreductase</fullName>
    </submittedName>
</protein>
<sequence>MEKITRAVLTGATGMIGATLVQVLLKEGAEVWALVRRSSARIRNLSKNEKLHLVDAELSHLDDFMQQMEKLPSKADAFFHLGWEGTYGSSRQDLYLQNRNVKNTLDAVHLAHKLGCEVFVGAGSQAEYGKCRDRISPNTPTFPETGYGIGKLCAGQMSRNLCKQLGIRHIWARILSVYGPMDQEYTMVMSGIYKLLRGERPVYTKGEQKWDYLYSEDAARALYLAGCKGRDQAIYCVGSGMVRPLREYILAIRDAVDPKASIGLGEVPYPEGQVMYLQADIETLTKDTGFVPEVSFEEGIQRTVQWCRKR</sequence>
<evidence type="ECO:0000256" key="1">
    <source>
        <dbReference type="ARBA" id="ARBA00007637"/>
    </source>
</evidence>
<dbReference type="InterPro" id="IPR036291">
    <property type="entry name" value="NAD(P)-bd_dom_sf"/>
</dbReference>
<accession>A0A9D1JCD8</accession>
<name>A0A9D1JCD8_9FIRM</name>
<evidence type="ECO:0000313" key="3">
    <source>
        <dbReference type="EMBL" id="HIR87406.1"/>
    </source>
</evidence>
<comment type="similarity">
    <text evidence="1">Belongs to the NAD(P)-dependent epimerase/dehydratase family.</text>
</comment>
<comment type="caution">
    <text evidence="3">The sequence shown here is derived from an EMBL/GenBank/DDBJ whole genome shotgun (WGS) entry which is preliminary data.</text>
</comment>
<dbReference type="PANTHER" id="PTHR43000">
    <property type="entry name" value="DTDP-D-GLUCOSE 4,6-DEHYDRATASE-RELATED"/>
    <property type="match status" value="1"/>
</dbReference>
<gene>
    <name evidence="3" type="ORF">IAC96_00500</name>
</gene>
<dbReference type="Gene3D" id="3.40.50.720">
    <property type="entry name" value="NAD(P)-binding Rossmann-like Domain"/>
    <property type="match status" value="1"/>
</dbReference>
<evidence type="ECO:0000259" key="2">
    <source>
        <dbReference type="Pfam" id="PF01370"/>
    </source>
</evidence>
<dbReference type="SUPFAM" id="SSF51735">
    <property type="entry name" value="NAD(P)-binding Rossmann-fold domains"/>
    <property type="match status" value="1"/>
</dbReference>
<evidence type="ECO:0000313" key="4">
    <source>
        <dbReference type="Proteomes" id="UP000824201"/>
    </source>
</evidence>